<dbReference type="AlphaFoldDB" id="A0A0F9CSB8"/>
<accession>A0A0F9CSB8</accession>
<dbReference type="InterPro" id="IPR001940">
    <property type="entry name" value="Peptidase_S1C"/>
</dbReference>
<evidence type="ECO:0000313" key="5">
    <source>
        <dbReference type="EMBL" id="KKL44356.1"/>
    </source>
</evidence>
<dbReference type="PANTHER" id="PTHR22939">
    <property type="entry name" value="SERINE PROTEASE FAMILY S1C HTRA-RELATED"/>
    <property type="match status" value="1"/>
</dbReference>
<dbReference type="PROSITE" id="PS50106">
    <property type="entry name" value="PDZ"/>
    <property type="match status" value="2"/>
</dbReference>
<dbReference type="GO" id="GO:0004252">
    <property type="term" value="F:serine-type endopeptidase activity"/>
    <property type="evidence" value="ECO:0007669"/>
    <property type="project" value="InterPro"/>
</dbReference>
<dbReference type="SMART" id="SM00228">
    <property type="entry name" value="PDZ"/>
    <property type="match status" value="2"/>
</dbReference>
<feature type="domain" description="PDZ" evidence="4">
    <location>
        <begin position="64"/>
        <end position="156"/>
    </location>
</feature>
<dbReference type="SUPFAM" id="SSF50494">
    <property type="entry name" value="Trypsin-like serine proteases"/>
    <property type="match status" value="1"/>
</dbReference>
<reference evidence="5" key="1">
    <citation type="journal article" date="2015" name="Nature">
        <title>Complex archaea that bridge the gap between prokaryotes and eukaryotes.</title>
        <authorList>
            <person name="Spang A."/>
            <person name="Saw J.H."/>
            <person name="Jorgensen S.L."/>
            <person name="Zaremba-Niedzwiedzka K."/>
            <person name="Martijn J."/>
            <person name="Lind A.E."/>
            <person name="van Eijk R."/>
            <person name="Schleper C."/>
            <person name="Guy L."/>
            <person name="Ettema T.J."/>
        </authorList>
    </citation>
    <scope>NUCLEOTIDE SEQUENCE</scope>
</reference>
<dbReference type="PRINTS" id="PR00834">
    <property type="entry name" value="PROTEASES2C"/>
</dbReference>
<dbReference type="Gene3D" id="2.30.42.10">
    <property type="match status" value="2"/>
</dbReference>
<dbReference type="InterPro" id="IPR001254">
    <property type="entry name" value="Trypsin_dom"/>
</dbReference>
<dbReference type="InterPro" id="IPR009003">
    <property type="entry name" value="Peptidase_S1_PA"/>
</dbReference>
<name>A0A0F9CSB8_9ZZZZ</name>
<dbReference type="InterPro" id="IPR036034">
    <property type="entry name" value="PDZ_sf"/>
</dbReference>
<evidence type="ECO:0000256" key="3">
    <source>
        <dbReference type="ARBA" id="ARBA00022801"/>
    </source>
</evidence>
<evidence type="ECO:0000256" key="2">
    <source>
        <dbReference type="ARBA" id="ARBA00022670"/>
    </source>
</evidence>
<dbReference type="Gene3D" id="2.40.10.120">
    <property type="match status" value="1"/>
</dbReference>
<dbReference type="SUPFAM" id="SSF50156">
    <property type="entry name" value="PDZ domain-like"/>
    <property type="match status" value="2"/>
</dbReference>
<sequence>GPTGYEDFIQTDASINPGNSGGPLINLNGEVIGINSLIVSASRGSEGLGFSIPSNMVKTISESLIKHGKVVRGYLGVNIQSITPELIQGLKLERNFKGVIITNILSDSPASRAGFEQGDIIIFYDGKKTESSEQLRNFVAATRPGRLVKVKVLRDNDELEISVKIGDLEKIEKQAGAGKENDLLGLTVEKVTPEIARNLGLRKAAGVIVTDIQQESVAARVGINNGDIIFRVGNREVNDTEEFSSLISEAEKEGSVMLLLRDGRSGRVGYIIVPLK</sequence>
<comment type="similarity">
    <text evidence="1">Belongs to the peptidase S1C family.</text>
</comment>
<evidence type="ECO:0000256" key="1">
    <source>
        <dbReference type="ARBA" id="ARBA00010541"/>
    </source>
</evidence>
<keyword evidence="2" id="KW-0645">Protease</keyword>
<dbReference type="InterPro" id="IPR001478">
    <property type="entry name" value="PDZ"/>
</dbReference>
<keyword evidence="3" id="KW-0378">Hydrolase</keyword>
<dbReference type="PANTHER" id="PTHR22939:SF129">
    <property type="entry name" value="SERINE PROTEASE HTRA2, MITOCHONDRIAL"/>
    <property type="match status" value="1"/>
</dbReference>
<dbReference type="GO" id="GO:0006508">
    <property type="term" value="P:proteolysis"/>
    <property type="evidence" value="ECO:0007669"/>
    <property type="project" value="UniProtKB-KW"/>
</dbReference>
<proteinExistence type="inferred from homology"/>
<comment type="caution">
    <text evidence="5">The sequence shown here is derived from an EMBL/GenBank/DDBJ whole genome shotgun (WGS) entry which is preliminary data.</text>
</comment>
<feature type="non-terminal residue" evidence="5">
    <location>
        <position position="1"/>
    </location>
</feature>
<dbReference type="Pfam" id="PF00089">
    <property type="entry name" value="Trypsin"/>
    <property type="match status" value="1"/>
</dbReference>
<protein>
    <recommendedName>
        <fullName evidence="4">PDZ domain-containing protein</fullName>
    </recommendedName>
</protein>
<evidence type="ECO:0000259" key="4">
    <source>
        <dbReference type="PROSITE" id="PS50106"/>
    </source>
</evidence>
<organism evidence="5">
    <name type="scientific">marine sediment metagenome</name>
    <dbReference type="NCBI Taxonomy" id="412755"/>
    <lineage>
        <taxon>unclassified sequences</taxon>
        <taxon>metagenomes</taxon>
        <taxon>ecological metagenomes</taxon>
    </lineage>
</organism>
<dbReference type="EMBL" id="LAZR01034789">
    <property type="protein sequence ID" value="KKL44356.1"/>
    <property type="molecule type" value="Genomic_DNA"/>
</dbReference>
<gene>
    <name evidence="5" type="ORF">LCGC14_2366530</name>
</gene>
<feature type="domain" description="PDZ" evidence="4">
    <location>
        <begin position="185"/>
        <end position="262"/>
    </location>
</feature>
<dbReference type="Pfam" id="PF13180">
    <property type="entry name" value="PDZ_2"/>
    <property type="match status" value="2"/>
</dbReference>